<gene>
    <name evidence="1" type="ORF">ATL45_5257</name>
    <name evidence="2" type="ORF">SAMN05421805_12943</name>
</gene>
<sequence length="235" mass="26171">MGSAGTSWGRPELDTNATFRAHREQLAQQDTSGVFRYIFEQNLWGSPESVSGAGSESSATAHIRTEIPALLRRWGVRSVADVPCGDFGWLSTTDLGVASYFGADIVPELVEHNRLRYAADDRRFEVLDLTRDRLPAADLVLCRDCLVHLDFERIRAALRNIRDSGVQYLLTTTFPELAVNVDVQTGDWRPLNLQLAPFAFPEPLEVITEGCREGDGHYADKALALWRVADLPQLS</sequence>
<dbReference type="SUPFAM" id="SSF53335">
    <property type="entry name" value="S-adenosyl-L-methionine-dependent methyltransferases"/>
    <property type="match status" value="1"/>
</dbReference>
<reference evidence="2 3" key="1">
    <citation type="submission" date="2016-10" db="EMBL/GenBank/DDBJ databases">
        <authorList>
            <person name="de Groot N.N."/>
        </authorList>
    </citation>
    <scope>NUCLEOTIDE SEQUENCE [LARGE SCALE GENOMIC DNA]</scope>
    <source>
        <strain evidence="2 3">CPCC 201259</strain>
    </source>
</reference>
<dbReference type="OrthoDB" id="20930at2"/>
<reference evidence="1 4" key="2">
    <citation type="submission" date="2018-10" db="EMBL/GenBank/DDBJ databases">
        <title>Sequencing the genomes of 1000 actinobacteria strains.</title>
        <authorList>
            <person name="Klenk H.-P."/>
        </authorList>
    </citation>
    <scope>NUCLEOTIDE SEQUENCE [LARGE SCALE GENOMIC DNA]</scope>
    <source>
        <strain evidence="1 4">DSM 45119</strain>
    </source>
</reference>
<dbReference type="EMBL" id="RBXX01000002">
    <property type="protein sequence ID" value="RKT86878.1"/>
    <property type="molecule type" value="Genomic_DNA"/>
</dbReference>
<dbReference type="Gene3D" id="3.40.50.150">
    <property type="entry name" value="Vaccinia Virus protein VP39"/>
    <property type="match status" value="1"/>
</dbReference>
<dbReference type="AlphaFoldDB" id="A0A1I5L6I8"/>
<evidence type="ECO:0000313" key="3">
    <source>
        <dbReference type="Proteomes" id="UP000199398"/>
    </source>
</evidence>
<protein>
    <recommendedName>
        <fullName evidence="5">Methyltransferase domain-containing protein</fullName>
    </recommendedName>
</protein>
<dbReference type="InterPro" id="IPR029063">
    <property type="entry name" value="SAM-dependent_MTases_sf"/>
</dbReference>
<evidence type="ECO:0000313" key="4">
    <source>
        <dbReference type="Proteomes" id="UP000270697"/>
    </source>
</evidence>
<proteinExistence type="predicted"/>
<evidence type="ECO:0008006" key="5">
    <source>
        <dbReference type="Google" id="ProtNLM"/>
    </source>
</evidence>
<dbReference type="Proteomes" id="UP000199398">
    <property type="component" value="Unassembled WGS sequence"/>
</dbReference>
<evidence type="ECO:0000313" key="1">
    <source>
        <dbReference type="EMBL" id="RKT86878.1"/>
    </source>
</evidence>
<keyword evidence="4" id="KW-1185">Reference proteome</keyword>
<dbReference type="EMBL" id="FOUP01000029">
    <property type="protein sequence ID" value="SFO92818.1"/>
    <property type="molecule type" value="Genomic_DNA"/>
</dbReference>
<dbReference type="RefSeq" id="WP_093160393.1">
    <property type="nucleotide sequence ID" value="NZ_FOUP01000029.1"/>
</dbReference>
<name>A0A1I5L6I8_9PSEU</name>
<dbReference type="Proteomes" id="UP000270697">
    <property type="component" value="Unassembled WGS sequence"/>
</dbReference>
<accession>A0A1I5L6I8</accession>
<dbReference type="STRING" id="455193.SAMN05421805_12943"/>
<evidence type="ECO:0000313" key="2">
    <source>
        <dbReference type="EMBL" id="SFO92818.1"/>
    </source>
</evidence>
<organism evidence="2 3">
    <name type="scientific">Saccharopolyspora antimicrobica</name>
    <dbReference type="NCBI Taxonomy" id="455193"/>
    <lineage>
        <taxon>Bacteria</taxon>
        <taxon>Bacillati</taxon>
        <taxon>Actinomycetota</taxon>
        <taxon>Actinomycetes</taxon>
        <taxon>Pseudonocardiales</taxon>
        <taxon>Pseudonocardiaceae</taxon>
        <taxon>Saccharopolyspora</taxon>
    </lineage>
</organism>